<protein>
    <submittedName>
        <fullName evidence="1">Uncharacterized protein</fullName>
    </submittedName>
</protein>
<sequence>MSRVKVLLDLFHPATQRYRDEVAGLRECRLGPDGEYSLFRVIVSPESDEWHPWVPFTRAYGNKFQEAGGARGQKAEGRGEEGLRWLINKSSVCHFRTDLQIQVGIGRPVIANGPHTGVATAVPGCVSDLRQQLLGTMTIAAELSLFIAMVYDNSPNFDFSRSLHHDGRHKFSIKIPLLRLPNLPPGPALGAIHGAQINPHSAPSLFLRHNYEAVPLITSFWGHLSRGYAILVTDCQSEGEDELTAHRMKGSFEGISQAIRLHSYSIHLDTARGCTLVANAGILNLLSNLPLDTRASGPRHGVCIAFLAAETLAVVARSSRRYHCPPGRSVPAAMKSFCDAGHTFQEAKSLASPLSLKFIPVCWSAIQFAETTGITQVTLSGLSDGSYQSFDAPASPRKSLVCTYHAERPGFRADVTLRFFPIFGGAGSSIPHELDLLDPLGFCSVIFPIRMFGMPNIIFYF</sequence>
<dbReference type="AlphaFoldDB" id="A0A9P6C746"/>
<proteinExistence type="predicted"/>
<name>A0A9P6C746_9AGAR</name>
<comment type="caution">
    <text evidence="1">The sequence shown here is derived from an EMBL/GenBank/DDBJ whole genome shotgun (WGS) entry which is preliminary data.</text>
</comment>
<evidence type="ECO:0000313" key="2">
    <source>
        <dbReference type="Proteomes" id="UP000807342"/>
    </source>
</evidence>
<accession>A0A9P6C746</accession>
<dbReference type="EMBL" id="MU151052">
    <property type="protein sequence ID" value="KAF9454701.1"/>
    <property type="molecule type" value="Genomic_DNA"/>
</dbReference>
<reference evidence="1" key="1">
    <citation type="submission" date="2020-11" db="EMBL/GenBank/DDBJ databases">
        <authorList>
            <consortium name="DOE Joint Genome Institute"/>
            <person name="Ahrendt S."/>
            <person name="Riley R."/>
            <person name="Andreopoulos W."/>
            <person name="Labutti K."/>
            <person name="Pangilinan J."/>
            <person name="Ruiz-Duenas F.J."/>
            <person name="Barrasa J.M."/>
            <person name="Sanchez-Garcia M."/>
            <person name="Camarero S."/>
            <person name="Miyauchi S."/>
            <person name="Serrano A."/>
            <person name="Linde D."/>
            <person name="Babiker R."/>
            <person name="Drula E."/>
            <person name="Ayuso-Fernandez I."/>
            <person name="Pacheco R."/>
            <person name="Padilla G."/>
            <person name="Ferreira P."/>
            <person name="Barriuso J."/>
            <person name="Kellner H."/>
            <person name="Castanera R."/>
            <person name="Alfaro M."/>
            <person name="Ramirez L."/>
            <person name="Pisabarro A.G."/>
            <person name="Kuo A."/>
            <person name="Tritt A."/>
            <person name="Lipzen A."/>
            <person name="He G."/>
            <person name="Yan M."/>
            <person name="Ng V."/>
            <person name="Cullen D."/>
            <person name="Martin F."/>
            <person name="Rosso M.-N."/>
            <person name="Henrissat B."/>
            <person name="Hibbett D."/>
            <person name="Martinez A.T."/>
            <person name="Grigoriev I.V."/>
        </authorList>
    </citation>
    <scope>NUCLEOTIDE SEQUENCE</scope>
    <source>
        <strain evidence="1">MF-IS2</strain>
    </source>
</reference>
<evidence type="ECO:0000313" key="1">
    <source>
        <dbReference type="EMBL" id="KAF9454701.1"/>
    </source>
</evidence>
<dbReference type="Proteomes" id="UP000807342">
    <property type="component" value="Unassembled WGS sequence"/>
</dbReference>
<organism evidence="1 2">
    <name type="scientific">Macrolepiota fuliginosa MF-IS2</name>
    <dbReference type="NCBI Taxonomy" id="1400762"/>
    <lineage>
        <taxon>Eukaryota</taxon>
        <taxon>Fungi</taxon>
        <taxon>Dikarya</taxon>
        <taxon>Basidiomycota</taxon>
        <taxon>Agaricomycotina</taxon>
        <taxon>Agaricomycetes</taxon>
        <taxon>Agaricomycetidae</taxon>
        <taxon>Agaricales</taxon>
        <taxon>Agaricineae</taxon>
        <taxon>Agaricaceae</taxon>
        <taxon>Macrolepiota</taxon>
    </lineage>
</organism>
<keyword evidence="2" id="KW-1185">Reference proteome</keyword>
<gene>
    <name evidence="1" type="ORF">P691DRAFT_783829</name>
</gene>